<reference evidence="2" key="1">
    <citation type="journal article" date="2020" name="New Phytol.">
        <title>Comparative genomics reveals dynamic genome evolution in host specialist ectomycorrhizal fungi.</title>
        <authorList>
            <person name="Lofgren L.A."/>
            <person name="Nguyen N.H."/>
            <person name="Vilgalys R."/>
            <person name="Ruytinx J."/>
            <person name="Liao H.L."/>
            <person name="Branco S."/>
            <person name="Kuo A."/>
            <person name="LaButti K."/>
            <person name="Lipzen A."/>
            <person name="Andreopoulos W."/>
            <person name="Pangilinan J."/>
            <person name="Riley R."/>
            <person name="Hundley H."/>
            <person name="Na H."/>
            <person name="Barry K."/>
            <person name="Grigoriev I.V."/>
            <person name="Stajich J.E."/>
            <person name="Kennedy P.G."/>
        </authorList>
    </citation>
    <scope>NUCLEOTIDE SEQUENCE</scope>
    <source>
        <strain evidence="2">MN1</strain>
    </source>
</reference>
<organism evidence="2 3">
    <name type="scientific">Suillus subaureus</name>
    <dbReference type="NCBI Taxonomy" id="48587"/>
    <lineage>
        <taxon>Eukaryota</taxon>
        <taxon>Fungi</taxon>
        <taxon>Dikarya</taxon>
        <taxon>Basidiomycota</taxon>
        <taxon>Agaricomycotina</taxon>
        <taxon>Agaricomycetes</taxon>
        <taxon>Agaricomycetidae</taxon>
        <taxon>Boletales</taxon>
        <taxon>Suillineae</taxon>
        <taxon>Suillaceae</taxon>
        <taxon>Suillus</taxon>
    </lineage>
</organism>
<protein>
    <submittedName>
        <fullName evidence="2">Uncharacterized protein</fullName>
    </submittedName>
</protein>
<dbReference type="Proteomes" id="UP000807769">
    <property type="component" value="Unassembled WGS sequence"/>
</dbReference>
<proteinExistence type="predicted"/>
<sequence>MRFSFAIVLAVAASSISATPIDASAQRCPLFCWIDINCKDCTWGLCKFPFCTSRQENISIGDCRSFADGPEPLDRKIDLDRHTRGGAGMVARKESKDDRGASESVLAQGRYIPFMGVFGTDKIVLFFLFISIGDI</sequence>
<evidence type="ECO:0000256" key="1">
    <source>
        <dbReference type="SAM" id="SignalP"/>
    </source>
</evidence>
<name>A0A9P7J7Y6_9AGAM</name>
<dbReference type="AlphaFoldDB" id="A0A9P7J7Y6"/>
<dbReference type="EMBL" id="JABBWG010000046">
    <property type="protein sequence ID" value="KAG1807047.1"/>
    <property type="molecule type" value="Genomic_DNA"/>
</dbReference>
<comment type="caution">
    <text evidence="2">The sequence shown here is derived from an EMBL/GenBank/DDBJ whole genome shotgun (WGS) entry which is preliminary data.</text>
</comment>
<evidence type="ECO:0000313" key="3">
    <source>
        <dbReference type="Proteomes" id="UP000807769"/>
    </source>
</evidence>
<dbReference type="RefSeq" id="XP_041187813.1">
    <property type="nucleotide sequence ID" value="XM_041342489.1"/>
</dbReference>
<feature type="signal peptide" evidence="1">
    <location>
        <begin position="1"/>
        <end position="18"/>
    </location>
</feature>
<accession>A0A9P7J7Y6</accession>
<dbReference type="GeneID" id="64636505"/>
<evidence type="ECO:0000313" key="2">
    <source>
        <dbReference type="EMBL" id="KAG1807047.1"/>
    </source>
</evidence>
<keyword evidence="1" id="KW-0732">Signal</keyword>
<gene>
    <name evidence="2" type="ORF">BJ212DRAFT_1590583</name>
</gene>
<feature type="chain" id="PRO_5040133178" evidence="1">
    <location>
        <begin position="19"/>
        <end position="135"/>
    </location>
</feature>
<dbReference type="OrthoDB" id="2692221at2759"/>
<keyword evidence="3" id="KW-1185">Reference proteome</keyword>